<gene>
    <name evidence="2" type="ORF">JJL56_18650</name>
</gene>
<feature type="domain" description="ABM" evidence="1">
    <location>
        <begin position="4"/>
        <end position="92"/>
    </location>
</feature>
<dbReference type="InterPro" id="IPR050744">
    <property type="entry name" value="AI-2_Isomerase_LsrG"/>
</dbReference>
<keyword evidence="2" id="KW-0503">Monooxygenase</keyword>
<sequence length="103" mass="11631">MKILTKAAFFAAKPGKGEALGARLLALVEPTRTELGCLRYDIHRSDEDADSWFVYENWATQDDFDAHMRTPYVQSFMATLPDLCTDGVTIHTAYRLTSNFAPR</sequence>
<reference evidence="2 3" key="1">
    <citation type="submission" date="2021-01" db="EMBL/GenBank/DDBJ databases">
        <title>Azospirillum sp. YIM DDC1 draft genome.</title>
        <authorList>
            <person name="Wang Y.-X."/>
        </authorList>
    </citation>
    <scope>NUCLEOTIDE SEQUENCE [LARGE SCALE GENOMIC DNA]</scope>
    <source>
        <strain evidence="2 3">YIM DDC1</strain>
    </source>
</reference>
<dbReference type="Proteomes" id="UP000654452">
    <property type="component" value="Unassembled WGS sequence"/>
</dbReference>
<comment type="caution">
    <text evidence="2">The sequence shown here is derived from an EMBL/GenBank/DDBJ whole genome shotgun (WGS) entry which is preliminary data.</text>
</comment>
<dbReference type="RefSeq" id="WP_145629087.1">
    <property type="nucleotide sequence ID" value="NZ_JAEPIV010000010.1"/>
</dbReference>
<organism evidence="2 3">
    <name type="scientific">Azospirillum aestuarii</name>
    <dbReference type="NCBI Taxonomy" id="2802052"/>
    <lineage>
        <taxon>Bacteria</taxon>
        <taxon>Pseudomonadati</taxon>
        <taxon>Pseudomonadota</taxon>
        <taxon>Alphaproteobacteria</taxon>
        <taxon>Rhodospirillales</taxon>
        <taxon>Azospirillaceae</taxon>
        <taxon>Azospirillum</taxon>
    </lineage>
</organism>
<dbReference type="PROSITE" id="PS51725">
    <property type="entry name" value="ABM"/>
    <property type="match status" value="1"/>
</dbReference>
<dbReference type="PANTHER" id="PTHR33336:SF3">
    <property type="entry name" value="ABM DOMAIN-CONTAINING PROTEIN"/>
    <property type="match status" value="1"/>
</dbReference>
<evidence type="ECO:0000259" key="1">
    <source>
        <dbReference type="PROSITE" id="PS51725"/>
    </source>
</evidence>
<dbReference type="InterPro" id="IPR007138">
    <property type="entry name" value="ABM_dom"/>
</dbReference>
<proteinExistence type="predicted"/>
<accession>A0ABS1I1D8</accession>
<evidence type="ECO:0000313" key="2">
    <source>
        <dbReference type="EMBL" id="MBK4720888.1"/>
    </source>
</evidence>
<dbReference type="Pfam" id="PF03992">
    <property type="entry name" value="ABM"/>
    <property type="match status" value="1"/>
</dbReference>
<dbReference type="Gene3D" id="3.30.70.100">
    <property type="match status" value="1"/>
</dbReference>
<dbReference type="GO" id="GO:0004497">
    <property type="term" value="F:monooxygenase activity"/>
    <property type="evidence" value="ECO:0007669"/>
    <property type="project" value="UniProtKB-KW"/>
</dbReference>
<dbReference type="PANTHER" id="PTHR33336">
    <property type="entry name" value="QUINOL MONOOXYGENASE YGIN-RELATED"/>
    <property type="match status" value="1"/>
</dbReference>
<evidence type="ECO:0000313" key="3">
    <source>
        <dbReference type="Proteomes" id="UP000654452"/>
    </source>
</evidence>
<keyword evidence="2" id="KW-0560">Oxidoreductase</keyword>
<name>A0ABS1I1D8_9PROT</name>
<dbReference type="EMBL" id="JAEPIV010000010">
    <property type="protein sequence ID" value="MBK4720888.1"/>
    <property type="molecule type" value="Genomic_DNA"/>
</dbReference>
<keyword evidence="3" id="KW-1185">Reference proteome</keyword>
<dbReference type="SUPFAM" id="SSF54909">
    <property type="entry name" value="Dimeric alpha+beta barrel"/>
    <property type="match status" value="1"/>
</dbReference>
<dbReference type="InterPro" id="IPR011008">
    <property type="entry name" value="Dimeric_a/b-barrel"/>
</dbReference>
<protein>
    <submittedName>
        <fullName evidence="2">Antibiotic biosynthesis monooxygenase</fullName>
    </submittedName>
</protein>